<dbReference type="PANTHER" id="PTHR30509">
    <property type="entry name" value="P-HYDROXYBENZOIC ACID EFFLUX PUMP SUBUNIT-RELATED"/>
    <property type="match status" value="1"/>
</dbReference>
<name>A0ABP8AXI2_9MICO</name>
<keyword evidence="7" id="KW-0175">Coiled coil</keyword>
<feature type="transmembrane region" description="Helical" evidence="8">
    <location>
        <begin position="103"/>
        <end position="136"/>
    </location>
</feature>
<evidence type="ECO:0000256" key="6">
    <source>
        <dbReference type="ARBA" id="ARBA00043993"/>
    </source>
</evidence>
<comment type="caution">
    <text evidence="10">The sequence shown here is derived from an EMBL/GenBank/DDBJ whole genome shotgun (WGS) entry which is preliminary data.</text>
</comment>
<dbReference type="InterPro" id="IPR049453">
    <property type="entry name" value="Memb_transporter_dom"/>
</dbReference>
<evidence type="ECO:0000256" key="8">
    <source>
        <dbReference type="SAM" id="Phobius"/>
    </source>
</evidence>
<feature type="transmembrane region" description="Helical" evidence="8">
    <location>
        <begin position="21"/>
        <end position="42"/>
    </location>
</feature>
<accession>A0ABP8AXI2</accession>
<evidence type="ECO:0000259" key="9">
    <source>
        <dbReference type="Pfam" id="PF13515"/>
    </source>
</evidence>
<evidence type="ECO:0000313" key="11">
    <source>
        <dbReference type="Proteomes" id="UP001500213"/>
    </source>
</evidence>
<gene>
    <name evidence="10" type="ORF">GCM10022288_26050</name>
</gene>
<comment type="similarity">
    <text evidence="6">Belongs to the YccS/YhfK family.</text>
</comment>
<evidence type="ECO:0000256" key="7">
    <source>
        <dbReference type="SAM" id="Coils"/>
    </source>
</evidence>
<feature type="domain" description="Integral membrane bound transporter" evidence="9">
    <location>
        <begin position="38"/>
        <end position="162"/>
    </location>
</feature>
<organism evidence="10 11">
    <name type="scientific">Gryllotalpicola kribbensis</name>
    <dbReference type="NCBI Taxonomy" id="993084"/>
    <lineage>
        <taxon>Bacteria</taxon>
        <taxon>Bacillati</taxon>
        <taxon>Actinomycetota</taxon>
        <taxon>Actinomycetes</taxon>
        <taxon>Micrococcales</taxon>
        <taxon>Microbacteriaceae</taxon>
        <taxon>Gryllotalpicola</taxon>
    </lineage>
</organism>
<keyword evidence="5 8" id="KW-0472">Membrane</keyword>
<evidence type="ECO:0000256" key="4">
    <source>
        <dbReference type="ARBA" id="ARBA00022989"/>
    </source>
</evidence>
<feature type="transmembrane region" description="Helical" evidence="8">
    <location>
        <begin position="54"/>
        <end position="72"/>
    </location>
</feature>
<reference evidence="11" key="1">
    <citation type="journal article" date="2019" name="Int. J. Syst. Evol. Microbiol.">
        <title>The Global Catalogue of Microorganisms (GCM) 10K type strain sequencing project: providing services to taxonomists for standard genome sequencing and annotation.</title>
        <authorList>
            <consortium name="The Broad Institute Genomics Platform"/>
            <consortium name="The Broad Institute Genome Sequencing Center for Infectious Disease"/>
            <person name="Wu L."/>
            <person name="Ma J."/>
        </authorList>
    </citation>
    <scope>NUCLEOTIDE SEQUENCE [LARGE SCALE GENOMIC DNA]</scope>
    <source>
        <strain evidence="11">JCM 17593</strain>
    </source>
</reference>
<evidence type="ECO:0000256" key="2">
    <source>
        <dbReference type="ARBA" id="ARBA00022475"/>
    </source>
</evidence>
<protein>
    <recommendedName>
        <fullName evidence="9">Integral membrane bound transporter domain-containing protein</fullName>
    </recommendedName>
</protein>
<sequence>MIHRFLHEAAREFHWDTRAGAQARLLLALKAAIAAGVAWLVAQAVPGAASHYPYYAPLGAVIATGPTVLGGIREGIRTVIGLAVGIGLALLVVLVGGPHLLTVPIAVAIAVLAAGFQFVGEANTWVASAAIFVLLIGGADPTDYSIGYFLQTLIGAAVGVAVNMLIFPPLAVREADRALQALRDRLADHLESLAQALEEDDVDGDAWAARLDRLQADASAVRRSVRRADESRRGNPRALRGDIRAEVESSYVQLRAFERATFAVTDLTDILGHASPVTEPFGGVDADLIPAFADAARRVASALRAAPSDEQQVRQARGDAQDALAALERELDKEGSVHPSEVPMSTAAVVALRNVLTAVAQR</sequence>
<evidence type="ECO:0000313" key="10">
    <source>
        <dbReference type="EMBL" id="GAA4192978.1"/>
    </source>
</evidence>
<dbReference type="Pfam" id="PF13515">
    <property type="entry name" value="FUSC_2"/>
    <property type="match status" value="1"/>
</dbReference>
<comment type="subcellular location">
    <subcellularLocation>
        <location evidence="1">Cell membrane</location>
        <topology evidence="1">Multi-pass membrane protein</topology>
    </subcellularLocation>
</comment>
<dbReference type="RefSeq" id="WP_344777600.1">
    <property type="nucleotide sequence ID" value="NZ_BAABBX010000016.1"/>
</dbReference>
<keyword evidence="2" id="KW-1003">Cell membrane</keyword>
<keyword evidence="4 8" id="KW-1133">Transmembrane helix</keyword>
<feature type="transmembrane region" description="Helical" evidence="8">
    <location>
        <begin position="79"/>
        <end position="97"/>
    </location>
</feature>
<dbReference type="PANTHER" id="PTHR30509:SF9">
    <property type="entry name" value="MULTIDRUG RESISTANCE PROTEIN MDTO"/>
    <property type="match status" value="1"/>
</dbReference>
<evidence type="ECO:0000256" key="1">
    <source>
        <dbReference type="ARBA" id="ARBA00004651"/>
    </source>
</evidence>
<dbReference type="EMBL" id="BAABBX010000016">
    <property type="protein sequence ID" value="GAA4192978.1"/>
    <property type="molecule type" value="Genomic_DNA"/>
</dbReference>
<feature type="transmembrane region" description="Helical" evidence="8">
    <location>
        <begin position="148"/>
        <end position="167"/>
    </location>
</feature>
<keyword evidence="3 8" id="KW-0812">Transmembrane</keyword>
<dbReference type="Proteomes" id="UP001500213">
    <property type="component" value="Unassembled WGS sequence"/>
</dbReference>
<feature type="coiled-coil region" evidence="7">
    <location>
        <begin position="172"/>
        <end position="199"/>
    </location>
</feature>
<evidence type="ECO:0000256" key="5">
    <source>
        <dbReference type="ARBA" id="ARBA00023136"/>
    </source>
</evidence>
<evidence type="ECO:0000256" key="3">
    <source>
        <dbReference type="ARBA" id="ARBA00022692"/>
    </source>
</evidence>
<keyword evidence="11" id="KW-1185">Reference proteome</keyword>
<proteinExistence type="inferred from homology"/>